<dbReference type="NCBIfam" id="TIGR01395">
    <property type="entry name" value="FlgC"/>
    <property type="match status" value="1"/>
</dbReference>
<dbReference type="Pfam" id="PF00460">
    <property type="entry name" value="Flg_bb_rod"/>
    <property type="match status" value="1"/>
</dbReference>
<evidence type="ECO:0000256" key="3">
    <source>
        <dbReference type="ARBA" id="ARBA00017941"/>
    </source>
</evidence>
<evidence type="ECO:0000256" key="6">
    <source>
        <dbReference type="RuleBase" id="RU362062"/>
    </source>
</evidence>
<dbReference type="EMBL" id="JDRY01000001">
    <property type="protein sequence ID" value="KGN01850.1"/>
    <property type="molecule type" value="Genomic_DNA"/>
</dbReference>
<dbReference type="InterPro" id="IPR001444">
    <property type="entry name" value="Flag_bb_rod_N"/>
</dbReference>
<dbReference type="GO" id="GO:0030694">
    <property type="term" value="C:bacterial-type flagellum basal body, rod"/>
    <property type="evidence" value="ECO:0007669"/>
    <property type="project" value="UniProtKB-UniRule"/>
</dbReference>
<dbReference type="AlphaFoldDB" id="A0A0A0IK60"/>
<dbReference type="PANTHER" id="PTHR30435">
    <property type="entry name" value="FLAGELLAR PROTEIN"/>
    <property type="match status" value="1"/>
</dbReference>
<evidence type="ECO:0000256" key="4">
    <source>
        <dbReference type="ARBA" id="ARBA00023143"/>
    </source>
</evidence>
<comment type="similarity">
    <text evidence="2">Belongs to the flagella basal body rod proteins family.</text>
</comment>
<dbReference type="GO" id="GO:0071978">
    <property type="term" value="P:bacterial-type flagellum-dependent swarming motility"/>
    <property type="evidence" value="ECO:0007669"/>
    <property type="project" value="TreeGrafter"/>
</dbReference>
<gene>
    <name evidence="9" type="ORF">Z955_00180</name>
</gene>
<feature type="domain" description="Flagellar basal body rod protein N-terminal" evidence="7">
    <location>
        <begin position="7"/>
        <end position="34"/>
    </location>
</feature>
<proteinExistence type="inferred from homology"/>
<evidence type="ECO:0000313" key="10">
    <source>
        <dbReference type="Proteomes" id="UP000030014"/>
    </source>
</evidence>
<sequence length="145" mass="16226">MNAFSSLRISASGLSAERLRMDTISSNITNFKTTRGKDGQKEPYRRKIAVFQENFKKELDKNKKGYETSLNGVKAVGIVEDKSPLRRVYNPSHPDADKDGYVLMPNVNILNEMADMIAATRAYEANVTAINSSKSMFMKALEIGR</sequence>
<dbReference type="Proteomes" id="UP000030014">
    <property type="component" value="Unassembled WGS sequence"/>
</dbReference>
<evidence type="ECO:0000256" key="1">
    <source>
        <dbReference type="ARBA" id="ARBA00004117"/>
    </source>
</evidence>
<name>A0A0A0IK60_CLOBO</name>
<dbReference type="InterPro" id="IPR006299">
    <property type="entry name" value="FlgC"/>
</dbReference>
<evidence type="ECO:0000256" key="2">
    <source>
        <dbReference type="ARBA" id="ARBA00009677"/>
    </source>
</evidence>
<feature type="domain" description="Flagellar basal-body/hook protein C-terminal" evidence="8">
    <location>
        <begin position="99"/>
        <end position="142"/>
    </location>
</feature>
<evidence type="ECO:0000259" key="8">
    <source>
        <dbReference type="Pfam" id="PF06429"/>
    </source>
</evidence>
<keyword evidence="4 6" id="KW-0975">Bacterial flagellum</keyword>
<comment type="subunit">
    <text evidence="5 6">The basal body constitutes a major portion of the flagellar organelle and consists of four rings (L,P,S, and M) mounted on a central rod. The rod consists of about 26 subunits of FlgG in the distal portion, and FlgB, FlgC and FlgF are thought to build up the proximal portion of the rod with about 6 subunits each.</text>
</comment>
<keyword evidence="9" id="KW-0282">Flagellum</keyword>
<evidence type="ECO:0000313" key="9">
    <source>
        <dbReference type="EMBL" id="KGN01850.1"/>
    </source>
</evidence>
<evidence type="ECO:0000259" key="7">
    <source>
        <dbReference type="Pfam" id="PF00460"/>
    </source>
</evidence>
<keyword evidence="9" id="KW-0966">Cell projection</keyword>
<protein>
    <recommendedName>
        <fullName evidence="3 6">Flagellar basal-body rod protein FlgC</fullName>
    </recommendedName>
</protein>
<accession>A0A0A0IK60</accession>
<dbReference type="PANTHER" id="PTHR30435:SF2">
    <property type="entry name" value="FLAGELLAR BASAL-BODY ROD PROTEIN FLGC"/>
    <property type="match status" value="1"/>
</dbReference>
<dbReference type="Pfam" id="PF06429">
    <property type="entry name" value="Flg_bbr_C"/>
    <property type="match status" value="1"/>
</dbReference>
<reference evidence="9 10" key="1">
    <citation type="submission" date="2014-01" db="EMBL/GenBank/DDBJ databases">
        <title>Plasmidome dynamics in the species complex Clostridium novyi sensu lato converts strains of independent lineages into distinctly different pathogens.</title>
        <authorList>
            <person name="Skarin H."/>
            <person name="Segerman B."/>
        </authorList>
    </citation>
    <scope>NUCLEOTIDE SEQUENCE [LARGE SCALE GENOMIC DNA]</scope>
    <source>
        <strain evidence="9 10">DC5</strain>
    </source>
</reference>
<comment type="caution">
    <text evidence="9">The sequence shown here is derived from an EMBL/GenBank/DDBJ whole genome shotgun (WGS) entry which is preliminary data.</text>
</comment>
<keyword evidence="9" id="KW-0969">Cilium</keyword>
<dbReference type="RefSeq" id="WP_039256848.1">
    <property type="nucleotide sequence ID" value="NZ_JDRY01000001.1"/>
</dbReference>
<comment type="subcellular location">
    <subcellularLocation>
        <location evidence="1 6">Bacterial flagellum basal body</location>
    </subcellularLocation>
</comment>
<evidence type="ECO:0000256" key="5">
    <source>
        <dbReference type="ARBA" id="ARBA00025933"/>
    </source>
</evidence>
<organism evidence="9 10">
    <name type="scientific">Clostridium botulinum C/D str. DC5</name>
    <dbReference type="NCBI Taxonomy" id="1443128"/>
    <lineage>
        <taxon>Bacteria</taxon>
        <taxon>Bacillati</taxon>
        <taxon>Bacillota</taxon>
        <taxon>Clostridia</taxon>
        <taxon>Eubacteriales</taxon>
        <taxon>Clostridiaceae</taxon>
        <taxon>Clostridium</taxon>
    </lineage>
</organism>
<dbReference type="InterPro" id="IPR010930">
    <property type="entry name" value="Flg_bb/hook_C_dom"/>
</dbReference>